<gene>
    <name evidence="4" type="ORF">ENL43_00905</name>
</gene>
<dbReference type="EMBL" id="DRTX01000054">
    <property type="protein sequence ID" value="HHF52907.1"/>
    <property type="molecule type" value="Genomic_DNA"/>
</dbReference>
<dbReference type="SUPFAM" id="SSF53850">
    <property type="entry name" value="Periplasmic binding protein-like II"/>
    <property type="match status" value="1"/>
</dbReference>
<sequence length="406" mass="46060">MDRFKIIFTILLVILMGSCGRRTGKDENKLTIWESYNDEEHEVFMEIVEKFRAQNPGMKIEIQRIPFNGMEHKILTALAAKNAPDIARVDYAFVAKLADKNAIIPLTMKDIGDLKDKLMEAALYSNYYKGKFYGLPDQTTCIVLFYNKDIFRKKGIKHPPRTWDEFIDIGKKITDGSVYAFGMHNSLWWTFPFFNTFGAEFLSEDGTRCLLDSPEAIKAFSLKVDLYRKYKVEAGAWMAGAMNPDLGFRNGKYAMIFNGPWSIKSLKEQGLNFGVALIPAGPRGSSTTVGGTNMVIFNKDKKELALKFLKFLLSAENQAMWSNELGQIPLRKDAIPYLDTLKNPYLKIFIEQMKTAVPRPPTPYYTDIELTFNAEMEAALNGQKTPAQALKDATRKVNEKILGGLR</sequence>
<dbReference type="GO" id="GO:0055052">
    <property type="term" value="C:ATP-binding cassette (ABC) transporter complex, substrate-binding subunit-containing"/>
    <property type="evidence" value="ECO:0007669"/>
    <property type="project" value="TreeGrafter"/>
</dbReference>
<keyword evidence="2" id="KW-0813">Transport</keyword>
<evidence type="ECO:0000256" key="1">
    <source>
        <dbReference type="ARBA" id="ARBA00008520"/>
    </source>
</evidence>
<accession>A0A7V5HMD0</accession>
<dbReference type="PROSITE" id="PS51257">
    <property type="entry name" value="PROKAR_LIPOPROTEIN"/>
    <property type="match status" value="1"/>
</dbReference>
<dbReference type="PANTHER" id="PTHR30061:SF50">
    <property type="entry name" value="MALTOSE_MALTODEXTRIN-BINDING PERIPLASMIC PROTEIN"/>
    <property type="match status" value="1"/>
</dbReference>
<comment type="caution">
    <text evidence="4">The sequence shown here is derived from an EMBL/GenBank/DDBJ whole genome shotgun (WGS) entry which is preliminary data.</text>
</comment>
<dbReference type="AlphaFoldDB" id="A0A7V5HMD0"/>
<keyword evidence="3" id="KW-0732">Signal</keyword>
<reference evidence="4" key="1">
    <citation type="journal article" date="2020" name="mSystems">
        <title>Genome- and Community-Level Interaction Insights into Carbon Utilization and Element Cycling Functions of Hydrothermarchaeota in Hydrothermal Sediment.</title>
        <authorList>
            <person name="Zhou Z."/>
            <person name="Liu Y."/>
            <person name="Xu W."/>
            <person name="Pan J."/>
            <person name="Luo Z.H."/>
            <person name="Li M."/>
        </authorList>
    </citation>
    <scope>NUCLEOTIDE SEQUENCE [LARGE SCALE GENOMIC DNA]</scope>
    <source>
        <strain evidence="4">HyVt-96</strain>
    </source>
</reference>
<organism evidence="4">
    <name type="scientific">candidate division WOR-3 bacterium</name>
    <dbReference type="NCBI Taxonomy" id="2052148"/>
    <lineage>
        <taxon>Bacteria</taxon>
        <taxon>Bacteria division WOR-3</taxon>
    </lineage>
</organism>
<dbReference type="PANTHER" id="PTHR30061">
    <property type="entry name" value="MALTOSE-BINDING PERIPLASMIC PROTEIN"/>
    <property type="match status" value="1"/>
</dbReference>
<evidence type="ECO:0000313" key="4">
    <source>
        <dbReference type="EMBL" id="HHF52907.1"/>
    </source>
</evidence>
<name>A0A7V5HMD0_UNCW3</name>
<dbReference type="Proteomes" id="UP000886050">
    <property type="component" value="Unassembled WGS sequence"/>
</dbReference>
<evidence type="ECO:0000256" key="2">
    <source>
        <dbReference type="ARBA" id="ARBA00022448"/>
    </source>
</evidence>
<comment type="similarity">
    <text evidence="1">Belongs to the bacterial solute-binding protein 1 family.</text>
</comment>
<protein>
    <submittedName>
        <fullName evidence="4">Extracellular solute-binding protein</fullName>
    </submittedName>
</protein>
<proteinExistence type="inferred from homology"/>
<evidence type="ECO:0000256" key="3">
    <source>
        <dbReference type="ARBA" id="ARBA00022729"/>
    </source>
</evidence>
<dbReference type="GO" id="GO:0042956">
    <property type="term" value="P:maltodextrin transmembrane transport"/>
    <property type="evidence" value="ECO:0007669"/>
    <property type="project" value="TreeGrafter"/>
</dbReference>
<dbReference type="Gene3D" id="3.40.190.10">
    <property type="entry name" value="Periplasmic binding protein-like II"/>
    <property type="match status" value="1"/>
</dbReference>
<dbReference type="InterPro" id="IPR006059">
    <property type="entry name" value="SBP"/>
</dbReference>
<dbReference type="Pfam" id="PF13416">
    <property type="entry name" value="SBP_bac_8"/>
    <property type="match status" value="1"/>
</dbReference>
<dbReference type="GO" id="GO:1901982">
    <property type="term" value="F:maltose binding"/>
    <property type="evidence" value="ECO:0007669"/>
    <property type="project" value="TreeGrafter"/>
</dbReference>
<dbReference type="GO" id="GO:0015768">
    <property type="term" value="P:maltose transport"/>
    <property type="evidence" value="ECO:0007669"/>
    <property type="project" value="TreeGrafter"/>
</dbReference>